<keyword evidence="8" id="KW-1185">Reference proteome</keyword>
<gene>
    <name evidence="7" type="ORF">WA1_00600</name>
</gene>
<evidence type="ECO:0000256" key="4">
    <source>
        <dbReference type="ARBA" id="ARBA00022840"/>
    </source>
</evidence>
<dbReference type="AlphaFoldDB" id="A0A139XGF6"/>
<accession>A0A139XGF6</accession>
<sequence>MSIVNAKNFTFTYPGADESALKEISFEIKNGETIGIIGPLGSGKTTLGMAIAGLAPSITGGETSGELEVNTNSRRKEESQDKNWDDNGANRKHVGMVFEEFASQLVQLKMIEEVKVPLENNGTSQQESTNRARQLLEQVGLGDVEDNRRVWDLSGGQQQRLAIAATLAIDPHILIFDNVMDKLDPIGQDRVSSIINDLSRKKTLIVVERDPNFLLRVVDRLLVLVDGKAIAEGTPEEILRNEELLSRADIEPPVTLPLAKVLGMSSSPLTIEEFQQAYKASRMQQLSSLGVKKSQHCLEKSFQAKNDFGKLAVSMERVTFCYSNKEPKVLKDINIAIHEGEVHALIGRSGAGKTTVVKHIAGLVKPSEGRVTIWGVNTKDKSVPELGLTVGTILQNPDEQLSEKTVKEEVAFPLKQRQYNRTGLFSKQKRYDDDYIENQVLQVCQLVGIGEDMFDRDPLLLSRGLRKLVAMAGALVVEPKVILLDEPTLGLGATSIKKVKQMLKHLCEQGKAVLLVSNNVNFVAEVADTVTVLEQGQIVMQSPIHDVFAENNWAKLAELHIQPPDVAQLAHHLNVNALTHDELASQLSNTHNLN</sequence>
<dbReference type="GO" id="GO:0016887">
    <property type="term" value="F:ATP hydrolysis activity"/>
    <property type="evidence" value="ECO:0007669"/>
    <property type="project" value="InterPro"/>
</dbReference>
<dbReference type="PROSITE" id="PS50893">
    <property type="entry name" value="ABC_TRANSPORTER_2"/>
    <property type="match status" value="2"/>
</dbReference>
<protein>
    <recommendedName>
        <fullName evidence="6">ABC transporter domain-containing protein</fullName>
    </recommendedName>
</protein>
<dbReference type="GO" id="GO:0042626">
    <property type="term" value="F:ATPase-coupled transmembrane transporter activity"/>
    <property type="evidence" value="ECO:0007669"/>
    <property type="project" value="TreeGrafter"/>
</dbReference>
<reference evidence="7 8" key="1">
    <citation type="journal article" date="2013" name="Genome Biol. Evol.">
        <title>Genomes of Stigonematalean cyanobacteria (subsection V) and the evolution of oxygenic photosynthesis from prokaryotes to plastids.</title>
        <authorList>
            <person name="Dagan T."/>
            <person name="Roettger M."/>
            <person name="Stucken K."/>
            <person name="Landan G."/>
            <person name="Koch R."/>
            <person name="Major P."/>
            <person name="Gould S.B."/>
            <person name="Goremykin V.V."/>
            <person name="Rippka R."/>
            <person name="Tandeau de Marsac N."/>
            <person name="Gugger M."/>
            <person name="Lockhart P.J."/>
            <person name="Allen J.F."/>
            <person name="Brune I."/>
            <person name="Maus I."/>
            <person name="Puhler A."/>
            <person name="Martin W.F."/>
        </authorList>
    </citation>
    <scope>NUCLEOTIDE SEQUENCE [LARGE SCALE GENOMIC DNA]</scope>
    <source>
        <strain evidence="7 8">PCC 7110</strain>
    </source>
</reference>
<feature type="domain" description="ABC transporter" evidence="6">
    <location>
        <begin position="313"/>
        <end position="560"/>
    </location>
</feature>
<name>A0A139XGF6_9CYAN</name>
<proteinExistence type="inferred from homology"/>
<organism evidence="7 8">
    <name type="scientific">Scytonema hofmannii PCC 7110</name>
    <dbReference type="NCBI Taxonomy" id="128403"/>
    <lineage>
        <taxon>Bacteria</taxon>
        <taxon>Bacillati</taxon>
        <taxon>Cyanobacteriota</taxon>
        <taxon>Cyanophyceae</taxon>
        <taxon>Nostocales</taxon>
        <taxon>Scytonemataceae</taxon>
        <taxon>Scytonema</taxon>
    </lineage>
</organism>
<dbReference type="SMART" id="SM00382">
    <property type="entry name" value="AAA"/>
    <property type="match status" value="2"/>
</dbReference>
<keyword evidence="3" id="KW-0547">Nucleotide-binding</keyword>
<evidence type="ECO:0000313" key="8">
    <source>
        <dbReference type="Proteomes" id="UP000076925"/>
    </source>
</evidence>
<dbReference type="InterPro" id="IPR050095">
    <property type="entry name" value="ECF_ABC_transporter_ATP-bd"/>
</dbReference>
<feature type="compositionally biased region" description="Basic and acidic residues" evidence="5">
    <location>
        <begin position="74"/>
        <end position="89"/>
    </location>
</feature>
<dbReference type="InterPro" id="IPR003593">
    <property type="entry name" value="AAA+_ATPase"/>
</dbReference>
<keyword evidence="4" id="KW-0067">ATP-binding</keyword>
<evidence type="ECO:0000256" key="5">
    <source>
        <dbReference type="SAM" id="MobiDB-lite"/>
    </source>
</evidence>
<dbReference type="OrthoDB" id="501320at2"/>
<dbReference type="InterPro" id="IPR003439">
    <property type="entry name" value="ABC_transporter-like_ATP-bd"/>
</dbReference>
<dbReference type="CDD" id="cd03225">
    <property type="entry name" value="ABC_cobalt_CbiO_domain1"/>
    <property type="match status" value="2"/>
</dbReference>
<comment type="similarity">
    <text evidence="1">Belongs to the ABC transporter superfamily.</text>
</comment>
<dbReference type="PANTHER" id="PTHR43553">
    <property type="entry name" value="HEAVY METAL TRANSPORTER"/>
    <property type="match status" value="1"/>
</dbReference>
<dbReference type="GO" id="GO:0043190">
    <property type="term" value="C:ATP-binding cassette (ABC) transporter complex"/>
    <property type="evidence" value="ECO:0007669"/>
    <property type="project" value="TreeGrafter"/>
</dbReference>
<dbReference type="InterPro" id="IPR017871">
    <property type="entry name" value="ABC_transporter-like_CS"/>
</dbReference>
<feature type="domain" description="ABC transporter" evidence="6">
    <location>
        <begin position="4"/>
        <end position="251"/>
    </location>
</feature>
<dbReference type="Proteomes" id="UP000076925">
    <property type="component" value="Unassembled WGS sequence"/>
</dbReference>
<feature type="region of interest" description="Disordered" evidence="5">
    <location>
        <begin position="60"/>
        <end position="89"/>
    </location>
</feature>
<dbReference type="InterPro" id="IPR015856">
    <property type="entry name" value="ABC_transpr_CbiO/EcfA_su"/>
</dbReference>
<dbReference type="PANTHER" id="PTHR43553:SF24">
    <property type="entry name" value="ENERGY-COUPLING FACTOR TRANSPORTER ATP-BINDING PROTEIN ECFA1"/>
    <property type="match status" value="1"/>
</dbReference>
<evidence type="ECO:0000256" key="2">
    <source>
        <dbReference type="ARBA" id="ARBA00022448"/>
    </source>
</evidence>
<dbReference type="Gene3D" id="3.40.50.300">
    <property type="entry name" value="P-loop containing nucleotide triphosphate hydrolases"/>
    <property type="match status" value="2"/>
</dbReference>
<dbReference type="SUPFAM" id="SSF52540">
    <property type="entry name" value="P-loop containing nucleoside triphosphate hydrolases"/>
    <property type="match status" value="2"/>
</dbReference>
<dbReference type="Pfam" id="PF00005">
    <property type="entry name" value="ABC_tran"/>
    <property type="match status" value="2"/>
</dbReference>
<dbReference type="RefSeq" id="WP_017742168.1">
    <property type="nucleotide sequence ID" value="NZ_KQ976354.1"/>
</dbReference>
<comment type="caution">
    <text evidence="7">The sequence shown here is derived from an EMBL/GenBank/DDBJ whole genome shotgun (WGS) entry which is preliminary data.</text>
</comment>
<evidence type="ECO:0000256" key="3">
    <source>
        <dbReference type="ARBA" id="ARBA00022741"/>
    </source>
</evidence>
<evidence type="ECO:0000313" key="7">
    <source>
        <dbReference type="EMBL" id="KYC43702.1"/>
    </source>
</evidence>
<dbReference type="GO" id="GO:0005524">
    <property type="term" value="F:ATP binding"/>
    <property type="evidence" value="ECO:0007669"/>
    <property type="project" value="UniProtKB-KW"/>
</dbReference>
<dbReference type="PROSITE" id="PS00211">
    <property type="entry name" value="ABC_TRANSPORTER_1"/>
    <property type="match status" value="1"/>
</dbReference>
<dbReference type="STRING" id="128403.WA1_00600"/>
<dbReference type="InterPro" id="IPR027417">
    <property type="entry name" value="P-loop_NTPase"/>
</dbReference>
<dbReference type="EMBL" id="ANNX02000012">
    <property type="protein sequence ID" value="KYC43702.1"/>
    <property type="molecule type" value="Genomic_DNA"/>
</dbReference>
<evidence type="ECO:0000259" key="6">
    <source>
        <dbReference type="PROSITE" id="PS50893"/>
    </source>
</evidence>
<keyword evidence="2" id="KW-0813">Transport</keyword>
<evidence type="ECO:0000256" key="1">
    <source>
        <dbReference type="ARBA" id="ARBA00005417"/>
    </source>
</evidence>